<protein>
    <submittedName>
        <fullName evidence="1">Os01g0864700 protein</fullName>
    </submittedName>
</protein>
<gene>
    <name evidence="1" type="ordered locus">Os01g0864700</name>
    <name evidence="1" type="ORF">OSNPB_010864700</name>
</gene>
<keyword evidence="2" id="KW-1185">Reference proteome</keyword>
<reference evidence="2" key="1">
    <citation type="journal article" date="2005" name="Nature">
        <title>The map-based sequence of the rice genome.</title>
        <authorList>
            <consortium name="International rice genome sequencing project (IRGSP)"/>
            <person name="Matsumoto T."/>
            <person name="Wu J."/>
            <person name="Kanamori H."/>
            <person name="Katayose Y."/>
            <person name="Fujisawa M."/>
            <person name="Namiki N."/>
            <person name="Mizuno H."/>
            <person name="Yamamoto K."/>
            <person name="Antonio B.A."/>
            <person name="Baba T."/>
            <person name="Sakata K."/>
            <person name="Nagamura Y."/>
            <person name="Aoki H."/>
            <person name="Arikawa K."/>
            <person name="Arita K."/>
            <person name="Bito T."/>
            <person name="Chiden Y."/>
            <person name="Fujitsuka N."/>
            <person name="Fukunaka R."/>
            <person name="Hamada M."/>
            <person name="Harada C."/>
            <person name="Hayashi A."/>
            <person name="Hijishita S."/>
            <person name="Honda M."/>
            <person name="Hosokawa S."/>
            <person name="Ichikawa Y."/>
            <person name="Idonuma A."/>
            <person name="Iijima M."/>
            <person name="Ikeda M."/>
            <person name="Ikeno M."/>
            <person name="Ito K."/>
            <person name="Ito S."/>
            <person name="Ito T."/>
            <person name="Ito Y."/>
            <person name="Ito Y."/>
            <person name="Iwabuchi A."/>
            <person name="Kamiya K."/>
            <person name="Karasawa W."/>
            <person name="Kurita K."/>
            <person name="Katagiri S."/>
            <person name="Kikuta A."/>
            <person name="Kobayashi H."/>
            <person name="Kobayashi N."/>
            <person name="Machita K."/>
            <person name="Maehara T."/>
            <person name="Masukawa M."/>
            <person name="Mizubayashi T."/>
            <person name="Mukai Y."/>
            <person name="Nagasaki H."/>
            <person name="Nagata Y."/>
            <person name="Naito S."/>
            <person name="Nakashima M."/>
            <person name="Nakama Y."/>
            <person name="Nakamichi Y."/>
            <person name="Nakamura M."/>
            <person name="Meguro A."/>
            <person name="Negishi M."/>
            <person name="Ohta I."/>
            <person name="Ohta T."/>
            <person name="Okamoto M."/>
            <person name="Ono N."/>
            <person name="Saji S."/>
            <person name="Sakaguchi M."/>
            <person name="Sakai K."/>
            <person name="Shibata M."/>
            <person name="Shimokawa T."/>
            <person name="Song J."/>
            <person name="Takazaki Y."/>
            <person name="Terasawa K."/>
            <person name="Tsugane M."/>
            <person name="Tsuji K."/>
            <person name="Ueda S."/>
            <person name="Waki K."/>
            <person name="Yamagata H."/>
            <person name="Yamamoto M."/>
            <person name="Yamamoto S."/>
            <person name="Yamane H."/>
            <person name="Yoshiki S."/>
            <person name="Yoshihara R."/>
            <person name="Yukawa K."/>
            <person name="Zhong H."/>
            <person name="Yano M."/>
            <person name="Yuan Q."/>
            <person name="Ouyang S."/>
            <person name="Liu J."/>
            <person name="Jones K.M."/>
            <person name="Gansberger K."/>
            <person name="Moffat K."/>
            <person name="Hill J."/>
            <person name="Bera J."/>
            <person name="Fadrosh D."/>
            <person name="Jin S."/>
            <person name="Johri S."/>
            <person name="Kim M."/>
            <person name="Overton L."/>
            <person name="Reardon M."/>
            <person name="Tsitrin T."/>
            <person name="Vuong H."/>
            <person name="Weaver B."/>
            <person name="Ciecko A."/>
            <person name="Tallon L."/>
            <person name="Jackson J."/>
            <person name="Pai G."/>
            <person name="Aken S.V."/>
            <person name="Utterback T."/>
            <person name="Reidmuller S."/>
            <person name="Feldblyum T."/>
            <person name="Hsiao J."/>
            <person name="Zismann V."/>
            <person name="Iobst S."/>
            <person name="de Vazeille A.R."/>
            <person name="Buell C.R."/>
            <person name="Ying K."/>
            <person name="Li Y."/>
            <person name="Lu T."/>
            <person name="Huang Y."/>
            <person name="Zhao Q."/>
            <person name="Feng Q."/>
            <person name="Zhang L."/>
            <person name="Zhu J."/>
            <person name="Weng Q."/>
            <person name="Mu J."/>
            <person name="Lu Y."/>
            <person name="Fan D."/>
            <person name="Liu Y."/>
            <person name="Guan J."/>
            <person name="Zhang Y."/>
            <person name="Yu S."/>
            <person name="Liu X."/>
            <person name="Zhang Y."/>
            <person name="Hong G."/>
            <person name="Han B."/>
            <person name="Choisne N."/>
            <person name="Demange N."/>
            <person name="Orjeda G."/>
            <person name="Samain S."/>
            <person name="Cattolico L."/>
            <person name="Pelletier E."/>
            <person name="Couloux A."/>
            <person name="Segurens B."/>
            <person name="Wincker P."/>
            <person name="D'Hont A."/>
            <person name="Scarpelli C."/>
            <person name="Weissenbach J."/>
            <person name="Salanoubat M."/>
            <person name="Quetier F."/>
            <person name="Yu Y."/>
            <person name="Kim H.R."/>
            <person name="Rambo T."/>
            <person name="Currie J."/>
            <person name="Collura K."/>
            <person name="Luo M."/>
            <person name="Yang T."/>
            <person name="Ammiraju J.S.S."/>
            <person name="Engler F."/>
            <person name="Soderlund C."/>
            <person name="Wing R.A."/>
            <person name="Palmer L.E."/>
            <person name="de la Bastide M."/>
            <person name="Spiegel L."/>
            <person name="Nascimento L."/>
            <person name="Zutavern T."/>
            <person name="O'Shaughnessy A."/>
            <person name="Dike S."/>
            <person name="Dedhia N."/>
            <person name="Preston R."/>
            <person name="Balija V."/>
            <person name="McCombie W.R."/>
            <person name="Chow T."/>
            <person name="Chen H."/>
            <person name="Chung M."/>
            <person name="Chen C."/>
            <person name="Shaw J."/>
            <person name="Wu H."/>
            <person name="Hsiao K."/>
            <person name="Chao Y."/>
            <person name="Chu M."/>
            <person name="Cheng C."/>
            <person name="Hour A."/>
            <person name="Lee P."/>
            <person name="Lin S."/>
            <person name="Lin Y."/>
            <person name="Liou J."/>
            <person name="Liu S."/>
            <person name="Hsing Y."/>
            <person name="Raghuvanshi S."/>
            <person name="Mohanty A."/>
            <person name="Bharti A.K."/>
            <person name="Gaur A."/>
            <person name="Gupta V."/>
            <person name="Kumar D."/>
            <person name="Ravi V."/>
            <person name="Vij S."/>
            <person name="Kapur A."/>
            <person name="Khurana P."/>
            <person name="Khurana P."/>
            <person name="Khurana J.P."/>
            <person name="Tyagi A.K."/>
            <person name="Gaikwad K."/>
            <person name="Singh A."/>
            <person name="Dalal V."/>
            <person name="Srivastava S."/>
            <person name="Dixit A."/>
            <person name="Pal A.K."/>
            <person name="Ghazi I.A."/>
            <person name="Yadav M."/>
            <person name="Pandit A."/>
            <person name="Bhargava A."/>
            <person name="Sureshbabu K."/>
            <person name="Batra K."/>
            <person name="Sharma T.R."/>
            <person name="Mohapatra T."/>
            <person name="Singh N.K."/>
            <person name="Messing J."/>
            <person name="Nelson A.B."/>
            <person name="Fuks G."/>
            <person name="Kavchok S."/>
            <person name="Keizer G."/>
            <person name="Linton E."/>
            <person name="Llaca V."/>
            <person name="Song R."/>
            <person name="Tanyolac B."/>
            <person name="Young S."/>
            <person name="Ho-Il K."/>
            <person name="Hahn J.H."/>
            <person name="Sangsakoo G."/>
            <person name="Vanavichit A."/>
            <person name="de Mattos Luiz.A.T."/>
            <person name="Zimmer P.D."/>
            <person name="Malone G."/>
            <person name="Dellagostin O."/>
            <person name="de Oliveira A.C."/>
            <person name="Bevan M."/>
            <person name="Bancroft I."/>
            <person name="Minx P."/>
            <person name="Cordum H."/>
            <person name="Wilson R."/>
            <person name="Cheng Z."/>
            <person name="Jin W."/>
            <person name="Jiang J."/>
            <person name="Leong S.A."/>
            <person name="Iwama H."/>
            <person name="Gojobori T."/>
            <person name="Itoh T."/>
            <person name="Niimura Y."/>
            <person name="Fujii Y."/>
            <person name="Habara T."/>
            <person name="Sakai H."/>
            <person name="Sato Y."/>
            <person name="Wilson G."/>
            <person name="Kumar K."/>
            <person name="McCouch S."/>
            <person name="Juretic N."/>
            <person name="Hoen D."/>
            <person name="Wright S."/>
            <person name="Bruskiewich R."/>
            <person name="Bureau T."/>
            <person name="Miyao A."/>
            <person name="Hirochika H."/>
            <person name="Nishikawa T."/>
            <person name="Kadowaki K."/>
            <person name="Sugiura M."/>
            <person name="Burr B."/>
            <person name="Sasaki T."/>
        </authorList>
    </citation>
    <scope>NUCLEOTIDE SEQUENCE [LARGE SCALE GENOMIC DNA]</scope>
    <source>
        <strain evidence="2">cv. Nipponbare</strain>
    </source>
</reference>
<organism evidence="1 2">
    <name type="scientific">Oryza sativa subsp. japonica</name>
    <name type="common">Rice</name>
    <dbReference type="NCBI Taxonomy" id="39947"/>
    <lineage>
        <taxon>Eukaryota</taxon>
        <taxon>Viridiplantae</taxon>
        <taxon>Streptophyta</taxon>
        <taxon>Embryophyta</taxon>
        <taxon>Tracheophyta</taxon>
        <taxon>Spermatophyta</taxon>
        <taxon>Magnoliopsida</taxon>
        <taxon>Liliopsida</taxon>
        <taxon>Poales</taxon>
        <taxon>Poaceae</taxon>
        <taxon>BOP clade</taxon>
        <taxon>Oryzoideae</taxon>
        <taxon>Oryzeae</taxon>
        <taxon>Oryzinae</taxon>
        <taxon>Oryza</taxon>
        <taxon>Oryza sativa</taxon>
    </lineage>
</organism>
<accession>A0A0P0VAQ9</accession>
<dbReference type="AlphaFoldDB" id="A0A0P0VAQ9"/>
<feature type="non-terminal residue" evidence="1">
    <location>
        <position position="1"/>
    </location>
</feature>
<name>A0A0P0VAQ9_ORYSJ</name>
<sequence>SETNTISSKTACSDVVKFLTVPEVNSTTTAINNGFKEEASPTKEILDVKSFRQRAEALEGLLELSADLLQHNRLEELAVVLKPFGKDKVSPRETAIWLAKSFKGMMNDEASRSSM</sequence>
<dbReference type="Proteomes" id="UP000059680">
    <property type="component" value="Chromosome 1"/>
</dbReference>
<reference evidence="1 2" key="2">
    <citation type="journal article" date="2013" name="Plant Cell Physiol.">
        <title>Rice Annotation Project Database (RAP-DB): an integrative and interactive database for rice genomics.</title>
        <authorList>
            <person name="Sakai H."/>
            <person name="Lee S.S."/>
            <person name="Tanaka T."/>
            <person name="Numa H."/>
            <person name="Kim J."/>
            <person name="Kawahara Y."/>
            <person name="Wakimoto H."/>
            <person name="Yang C.C."/>
            <person name="Iwamoto M."/>
            <person name="Abe T."/>
            <person name="Yamada Y."/>
            <person name="Muto A."/>
            <person name="Inokuchi H."/>
            <person name="Ikemura T."/>
            <person name="Matsumoto T."/>
            <person name="Sasaki T."/>
            <person name="Itoh T."/>
        </authorList>
    </citation>
    <scope>NUCLEOTIDE SEQUENCE [LARGE SCALE GENOMIC DNA]</scope>
    <source>
        <strain evidence="2">cv. Nipponbare</strain>
    </source>
</reference>
<reference evidence="1 2" key="3">
    <citation type="journal article" date="2013" name="Rice">
        <title>Improvement of the Oryza sativa Nipponbare reference genome using next generation sequence and optical map data.</title>
        <authorList>
            <person name="Kawahara Y."/>
            <person name="de la Bastide M."/>
            <person name="Hamilton J.P."/>
            <person name="Kanamori H."/>
            <person name="McCombie W.R."/>
            <person name="Ouyang S."/>
            <person name="Schwartz D.C."/>
            <person name="Tanaka T."/>
            <person name="Wu J."/>
            <person name="Zhou S."/>
            <person name="Childs K.L."/>
            <person name="Davidson R.M."/>
            <person name="Lin H."/>
            <person name="Quesada-Ocampo L."/>
            <person name="Vaillancourt B."/>
            <person name="Sakai H."/>
            <person name="Lee S.S."/>
            <person name="Kim J."/>
            <person name="Numa H."/>
            <person name="Itoh T."/>
            <person name="Buell C.R."/>
            <person name="Matsumoto T."/>
        </authorList>
    </citation>
    <scope>NUCLEOTIDE SEQUENCE [LARGE SCALE GENOMIC DNA]</scope>
    <source>
        <strain evidence="2">cv. Nipponbare</strain>
    </source>
</reference>
<dbReference type="Gramene" id="Os01t0864700-00">
    <property type="protein sequence ID" value="Os01t0864700-00"/>
    <property type="gene ID" value="Os01g0864700"/>
</dbReference>
<evidence type="ECO:0000313" key="2">
    <source>
        <dbReference type="Proteomes" id="UP000059680"/>
    </source>
</evidence>
<evidence type="ECO:0000313" key="1">
    <source>
        <dbReference type="EMBL" id="BAS75370.1"/>
    </source>
</evidence>
<dbReference type="EMBL" id="AP014957">
    <property type="protein sequence ID" value="BAS75370.1"/>
    <property type="molecule type" value="Genomic_DNA"/>
</dbReference>
<proteinExistence type="predicted"/>